<keyword evidence="2" id="KW-0378">Hydrolase</keyword>
<name>A0ABX0V5S3_9HYPH</name>
<gene>
    <name evidence="3" type="ORF">FHS82_003686</name>
</gene>
<keyword evidence="4" id="KW-1185">Reference proteome</keyword>
<evidence type="ECO:0008006" key="5">
    <source>
        <dbReference type="Google" id="ProtNLM"/>
    </source>
</evidence>
<evidence type="ECO:0000256" key="2">
    <source>
        <dbReference type="ARBA" id="ARBA00022801"/>
    </source>
</evidence>
<accession>A0ABX0V5S3</accession>
<sequence length="322" mass="34094">MAANMGERAESLLPATVKFLLAVAASFLLAITVAEASPAAQAVPVPDTVYFDLPPRAGGAPYRIFLRVPASPAPAQGWPVLYVLDANAVIGTAADILRVQASYPLGTGIGDGVVVGIGYPTEGAYDSVRRSWDMGPPPGRTYPPHTPAGPPVRTGGADAFLAFVEDDLKPEIGRRVTIDPARQAIFGHSFGGLFVLHALFRKPEAFSVWISASPAIWWEGGGIVGEARRFVADANAGRAGRLLLMAGEYEQQLAPFQQGAPDADKRLKRFAESRIVDNAREMAALLAAVPGFNASFRLLPGESHMSVLPQALNLAVRSAFGR</sequence>
<dbReference type="PANTHER" id="PTHR40841">
    <property type="entry name" value="SIDEROPHORE TRIACETYLFUSARININE C ESTERASE"/>
    <property type="match status" value="1"/>
</dbReference>
<dbReference type="SUPFAM" id="SSF53474">
    <property type="entry name" value="alpha/beta-Hydrolases"/>
    <property type="match status" value="1"/>
</dbReference>
<comment type="caution">
    <text evidence="3">The sequence shown here is derived from an EMBL/GenBank/DDBJ whole genome shotgun (WGS) entry which is preliminary data.</text>
</comment>
<dbReference type="Pfam" id="PF00756">
    <property type="entry name" value="Esterase"/>
    <property type="match status" value="1"/>
</dbReference>
<dbReference type="EMBL" id="JAASQI010000010">
    <property type="protein sequence ID" value="NIJ59825.1"/>
    <property type="molecule type" value="Genomic_DNA"/>
</dbReference>
<dbReference type="InterPro" id="IPR000801">
    <property type="entry name" value="Esterase-like"/>
</dbReference>
<comment type="similarity">
    <text evidence="1">Belongs to the esterase D family.</text>
</comment>
<evidence type="ECO:0000313" key="4">
    <source>
        <dbReference type="Proteomes" id="UP001429580"/>
    </source>
</evidence>
<dbReference type="Gene3D" id="3.40.50.1820">
    <property type="entry name" value="alpha/beta hydrolase"/>
    <property type="match status" value="1"/>
</dbReference>
<dbReference type="InterPro" id="IPR029058">
    <property type="entry name" value="AB_hydrolase_fold"/>
</dbReference>
<proteinExistence type="inferred from homology"/>
<evidence type="ECO:0000313" key="3">
    <source>
        <dbReference type="EMBL" id="NIJ59825.1"/>
    </source>
</evidence>
<reference evidence="3 4" key="1">
    <citation type="submission" date="2020-03" db="EMBL/GenBank/DDBJ databases">
        <title>Genomic Encyclopedia of Type Strains, Phase IV (KMG-IV): sequencing the most valuable type-strain genomes for metagenomic binning, comparative biology and taxonomic classification.</title>
        <authorList>
            <person name="Goeker M."/>
        </authorList>
    </citation>
    <scope>NUCLEOTIDE SEQUENCE [LARGE SCALE GENOMIC DNA]</scope>
    <source>
        <strain evidence="3 4">DSM 103870</strain>
    </source>
</reference>
<dbReference type="PANTHER" id="PTHR40841:SF2">
    <property type="entry name" value="SIDEROPHORE-DEGRADING ESTERASE (EUROFUNG)"/>
    <property type="match status" value="1"/>
</dbReference>
<protein>
    <recommendedName>
        <fullName evidence="5">Esterase</fullName>
    </recommendedName>
</protein>
<organism evidence="3 4">
    <name type="scientific">Pseudochelatococcus lubricantis</name>
    <dbReference type="NCBI Taxonomy" id="1538102"/>
    <lineage>
        <taxon>Bacteria</taxon>
        <taxon>Pseudomonadati</taxon>
        <taxon>Pseudomonadota</taxon>
        <taxon>Alphaproteobacteria</taxon>
        <taxon>Hyphomicrobiales</taxon>
        <taxon>Chelatococcaceae</taxon>
        <taxon>Pseudochelatococcus</taxon>
    </lineage>
</organism>
<dbReference type="InterPro" id="IPR052558">
    <property type="entry name" value="Siderophore_Hydrolase_D"/>
</dbReference>
<dbReference type="Proteomes" id="UP001429580">
    <property type="component" value="Unassembled WGS sequence"/>
</dbReference>
<dbReference type="RefSeq" id="WP_246225423.1">
    <property type="nucleotide sequence ID" value="NZ_JAASQI010000010.1"/>
</dbReference>
<evidence type="ECO:0000256" key="1">
    <source>
        <dbReference type="ARBA" id="ARBA00005622"/>
    </source>
</evidence>